<protein>
    <submittedName>
        <fullName evidence="2">GT4 family glycosyltransferase PelF</fullName>
    </submittedName>
</protein>
<feature type="domain" description="DUF3492" evidence="1">
    <location>
        <begin position="1"/>
        <end position="258"/>
    </location>
</feature>
<evidence type="ECO:0000259" key="1">
    <source>
        <dbReference type="Pfam" id="PF11997"/>
    </source>
</evidence>
<dbReference type="EMBL" id="JACRSW010000027">
    <property type="protein sequence ID" value="MBC8557192.1"/>
    <property type="molecule type" value="Genomic_DNA"/>
</dbReference>
<dbReference type="SUPFAM" id="SSF53756">
    <property type="entry name" value="UDP-Glycosyltransferase/glycogen phosphorylase"/>
    <property type="match status" value="1"/>
</dbReference>
<gene>
    <name evidence="2" type="primary">pelF</name>
    <name evidence="2" type="ORF">H8700_05680</name>
</gene>
<dbReference type="PANTHER" id="PTHR12526">
    <property type="entry name" value="GLYCOSYLTRANSFERASE"/>
    <property type="match status" value="1"/>
</dbReference>
<dbReference type="Gene3D" id="3.40.50.2000">
    <property type="entry name" value="Glycogen Phosphorylase B"/>
    <property type="match status" value="2"/>
</dbReference>
<name>A0ABR7MTR0_9FIRM</name>
<dbReference type="NCBIfam" id="NF038011">
    <property type="entry name" value="PelF"/>
    <property type="match status" value="1"/>
</dbReference>
<evidence type="ECO:0000313" key="3">
    <source>
        <dbReference type="Proteomes" id="UP000637513"/>
    </source>
</evidence>
<dbReference type="InterPro" id="IPR047691">
    <property type="entry name" value="PelF-like"/>
</dbReference>
<sequence>MRVCIIVEGCYPYVVGGVSSWVHSLIKQFPHIEFVIQTIAADRSIRGKYVYELPTNVIEVRETYVQDDDWVTSKRTHKLHLNQKEFQAFQSMLLNKDIDWDTIFYFFANKKFSVNDLLMGNDFLLMAQELYIQKYENITFSDFLWSLRSMYLPLFLCLRTPMPKADLYHCVATGYAGMMGCMAKSIHGGTLLISEHGIYSREREEDIIKANWVQGIYKSVWIEHFKKLSLCAYQNANKVTALFEYARSLQLELGCPEEKTLVVPNGIDGSRFENIPGKTEEDKAFFNIGAVLRIAPIKDVKTLLNAFYYAKQRESSLKLWIMGPWEEDDPYAKEVFALAKSLEVPDVIFTGRIQVTDYLGRMDATILSSISEGQPLTILEGFAAKCPAIATNVGNCEGLIYGEGNDTLGDAGIVTDTMSVSGLADAMVKLARNRDLAEHMGNVGYRRFLQKYQLKHMKDSYKNLYHEMAQIAHCEWIED</sequence>
<accession>A0ABR7MTR0</accession>
<reference evidence="2 3" key="1">
    <citation type="submission" date="2020-08" db="EMBL/GenBank/DDBJ databases">
        <title>Genome public.</title>
        <authorList>
            <person name="Liu C."/>
            <person name="Sun Q."/>
        </authorList>
    </citation>
    <scope>NUCLEOTIDE SEQUENCE [LARGE SCALE GENOMIC DNA]</scope>
    <source>
        <strain evidence="2 3">BX3</strain>
    </source>
</reference>
<dbReference type="RefSeq" id="WP_249304197.1">
    <property type="nucleotide sequence ID" value="NZ_JACRSW010000027.1"/>
</dbReference>
<proteinExistence type="predicted"/>
<dbReference type="InterPro" id="IPR022622">
    <property type="entry name" value="DUF3492"/>
</dbReference>
<dbReference type="Pfam" id="PF11997">
    <property type="entry name" value="DUF3492"/>
    <property type="match status" value="1"/>
</dbReference>
<comment type="caution">
    <text evidence="2">The sequence shown here is derived from an EMBL/GenBank/DDBJ whole genome shotgun (WGS) entry which is preliminary data.</text>
</comment>
<evidence type="ECO:0000313" key="2">
    <source>
        <dbReference type="EMBL" id="MBC8557192.1"/>
    </source>
</evidence>
<organism evidence="2 3">
    <name type="scientific">Jutongia hominis</name>
    <dbReference type="NCBI Taxonomy" id="2763664"/>
    <lineage>
        <taxon>Bacteria</taxon>
        <taxon>Bacillati</taxon>
        <taxon>Bacillota</taxon>
        <taxon>Clostridia</taxon>
        <taxon>Lachnospirales</taxon>
        <taxon>Lachnospiraceae</taxon>
        <taxon>Jutongia</taxon>
    </lineage>
</organism>
<dbReference type="PANTHER" id="PTHR12526:SF608">
    <property type="entry name" value="PELF"/>
    <property type="match status" value="1"/>
</dbReference>
<dbReference type="Pfam" id="PF13692">
    <property type="entry name" value="Glyco_trans_1_4"/>
    <property type="match status" value="1"/>
</dbReference>
<dbReference type="Proteomes" id="UP000637513">
    <property type="component" value="Unassembled WGS sequence"/>
</dbReference>
<keyword evidence="3" id="KW-1185">Reference proteome</keyword>